<comment type="similarity">
    <text evidence="1">Belongs to the E.coli NlpD/Haemophilus LppB family.</text>
</comment>
<dbReference type="InterPro" id="IPR018392">
    <property type="entry name" value="LysM"/>
</dbReference>
<accession>A0A1E2S2V3</accession>
<dbReference type="SUPFAM" id="SSF51261">
    <property type="entry name" value="Duplicated hybrid motif"/>
    <property type="match status" value="1"/>
</dbReference>
<dbReference type="CDD" id="cd12797">
    <property type="entry name" value="M23_peptidase"/>
    <property type="match status" value="1"/>
</dbReference>
<dbReference type="SMART" id="SM00257">
    <property type="entry name" value="LysM"/>
    <property type="match status" value="2"/>
</dbReference>
<dbReference type="InterPro" id="IPR016047">
    <property type="entry name" value="M23ase_b-sheet_dom"/>
</dbReference>
<dbReference type="PANTHER" id="PTHR21666">
    <property type="entry name" value="PEPTIDASE-RELATED"/>
    <property type="match status" value="1"/>
</dbReference>
<feature type="compositionally biased region" description="Polar residues" evidence="2">
    <location>
        <begin position="76"/>
        <end position="92"/>
    </location>
</feature>
<feature type="domain" description="LysM" evidence="3">
    <location>
        <begin position="294"/>
        <end position="338"/>
    </location>
</feature>
<keyword evidence="5" id="KW-1185">Reference proteome</keyword>
<dbReference type="CDD" id="cd00118">
    <property type="entry name" value="LysM"/>
    <property type="match status" value="2"/>
</dbReference>
<feature type="region of interest" description="Disordered" evidence="2">
    <location>
        <begin position="337"/>
        <end position="430"/>
    </location>
</feature>
<protein>
    <submittedName>
        <fullName evidence="4">Murein hydrolase activator NlpD</fullName>
    </submittedName>
</protein>
<dbReference type="Gene3D" id="3.10.350.10">
    <property type="entry name" value="LysM domain"/>
    <property type="match status" value="2"/>
</dbReference>
<evidence type="ECO:0000256" key="2">
    <source>
        <dbReference type="SAM" id="MobiDB-lite"/>
    </source>
</evidence>
<feature type="compositionally biased region" description="Gly residues" evidence="2">
    <location>
        <begin position="103"/>
        <end position="114"/>
    </location>
</feature>
<keyword evidence="4" id="KW-0378">Hydrolase</keyword>
<dbReference type="Proteomes" id="UP000095087">
    <property type="component" value="Unassembled WGS sequence"/>
</dbReference>
<dbReference type="Pfam" id="PF01551">
    <property type="entry name" value="Peptidase_M23"/>
    <property type="match status" value="1"/>
</dbReference>
<dbReference type="Gene3D" id="2.70.70.10">
    <property type="entry name" value="Glucose Permease (Domain IIA)"/>
    <property type="match status" value="1"/>
</dbReference>
<dbReference type="SUPFAM" id="SSF54106">
    <property type="entry name" value="LysM domain"/>
    <property type="match status" value="1"/>
</dbReference>
<feature type="compositionally biased region" description="Low complexity" evidence="2">
    <location>
        <begin position="136"/>
        <end position="160"/>
    </location>
</feature>
<dbReference type="PROSITE" id="PS51782">
    <property type="entry name" value="LYSM"/>
    <property type="match status" value="2"/>
</dbReference>
<sequence>MPILTNQGAVLRRCLPHRRLTAASIRKFGVRGFLGMRETAFWSTLGRGSILAAAAIATAGVAGCSNSSRFDSPAYSLSSNGGSGYDETTTASLGPVPPESVYGGSGGSYGGGGSNQYASATPPRTTPGFDSRGRYTSGTGYASNNSGGSSYSGSNSYSGGGNSYSSNSYSGGNSYTGGNSYKPTPVSYRPNDDTTSSYSGSTNKYPVQQAVYTPPAPKQPAMPPQRVASADRAALTGPGSKTITVQNGDSLYLYSLRYGVSVEAIQKANGLSGIALTAGQKIVIPAKGATVEDDSYIIQAGDSLSSIARKHGVTEQALASANNISNARSLQIGQELKIPSGGSTPQPTVQARSQQPQTAPAAPQPPAQQAESDSNVRVVRTQKVESPDFAKQSQPEPQQEASTAPASGSQVASTKSLPSPDPMSGQRFRWPVNGRVISKFGSRADGGHNDGIDISVPQGTSVKAAENGVVAYAGNELKGYGNLVLIRHSNNWVSAYAHNENVTVKRGDKVTRGQTIAQAGATGSVSQPQLHFELRKGSRPVDPLKYMSTATAGAN</sequence>
<feature type="domain" description="LysM" evidence="3">
    <location>
        <begin position="241"/>
        <end position="284"/>
    </location>
</feature>
<dbReference type="PANTHER" id="PTHR21666:SF263">
    <property type="entry name" value="MUREIN HYDROLASE ACTIVATOR NLPD"/>
    <property type="match status" value="1"/>
</dbReference>
<name>A0A1E2S2V3_9HYPH</name>
<feature type="compositionally biased region" description="Polar residues" evidence="2">
    <location>
        <begin position="193"/>
        <end position="203"/>
    </location>
</feature>
<feature type="compositionally biased region" description="Polar residues" evidence="2">
    <location>
        <begin position="391"/>
        <end position="417"/>
    </location>
</feature>
<feature type="region of interest" description="Disordered" evidence="2">
    <location>
        <begin position="76"/>
        <end position="160"/>
    </location>
</feature>
<dbReference type="EMBL" id="MASI01000001">
    <property type="protein sequence ID" value="ODA68742.1"/>
    <property type="molecule type" value="Genomic_DNA"/>
</dbReference>
<feature type="compositionally biased region" description="Polar residues" evidence="2">
    <location>
        <begin position="341"/>
        <end position="353"/>
    </location>
</feature>
<dbReference type="STRING" id="1177755.A7A08_00574"/>
<proteinExistence type="inferred from homology"/>
<evidence type="ECO:0000259" key="3">
    <source>
        <dbReference type="PROSITE" id="PS51782"/>
    </source>
</evidence>
<feature type="region of interest" description="Disordered" evidence="2">
    <location>
        <begin position="179"/>
        <end position="203"/>
    </location>
</feature>
<dbReference type="AlphaFoldDB" id="A0A1E2S2V3"/>
<gene>
    <name evidence="4" type="ORF">A7A08_00574</name>
</gene>
<organism evidence="4 5">
    <name type="scientific">Methyloligella halotolerans</name>
    <dbReference type="NCBI Taxonomy" id="1177755"/>
    <lineage>
        <taxon>Bacteria</taxon>
        <taxon>Pseudomonadati</taxon>
        <taxon>Pseudomonadota</taxon>
        <taxon>Alphaproteobacteria</taxon>
        <taxon>Hyphomicrobiales</taxon>
        <taxon>Hyphomicrobiaceae</taxon>
        <taxon>Methyloligella</taxon>
    </lineage>
</organism>
<dbReference type="InterPro" id="IPR036779">
    <property type="entry name" value="LysM_dom_sf"/>
</dbReference>
<comment type="caution">
    <text evidence="4">The sequence shown here is derived from an EMBL/GenBank/DDBJ whole genome shotgun (WGS) entry which is preliminary data.</text>
</comment>
<dbReference type="InterPro" id="IPR011055">
    <property type="entry name" value="Dup_hybrid_motif"/>
</dbReference>
<evidence type="ECO:0000313" key="5">
    <source>
        <dbReference type="Proteomes" id="UP000095087"/>
    </source>
</evidence>
<evidence type="ECO:0000256" key="1">
    <source>
        <dbReference type="ARBA" id="ARBA00038420"/>
    </source>
</evidence>
<dbReference type="GO" id="GO:0004222">
    <property type="term" value="F:metalloendopeptidase activity"/>
    <property type="evidence" value="ECO:0007669"/>
    <property type="project" value="TreeGrafter"/>
</dbReference>
<dbReference type="InterPro" id="IPR050570">
    <property type="entry name" value="Cell_wall_metabolism_enzyme"/>
</dbReference>
<reference evidence="4 5" key="1">
    <citation type="submission" date="2016-07" db="EMBL/GenBank/DDBJ databases">
        <title>Draft genome sequence of Methyloligella halotolerans C2T (VKM B-2706T=CCUG 61687T=DSM 25045T), a halotolerant polyhydroxybutyrate accumulating methylotroph.</title>
        <authorList>
            <person name="Vasilenko O.V."/>
            <person name="Doronina N.V."/>
            <person name="Poroshina M.N."/>
            <person name="Tarlachkov S.V."/>
            <person name="Trotsenko Y.A."/>
        </authorList>
    </citation>
    <scope>NUCLEOTIDE SEQUENCE [LARGE SCALE GENOMIC DNA]</scope>
    <source>
        <strain evidence="4 5">VKM B-2706</strain>
    </source>
</reference>
<dbReference type="Pfam" id="PF01476">
    <property type="entry name" value="LysM"/>
    <property type="match status" value="2"/>
</dbReference>
<evidence type="ECO:0000313" key="4">
    <source>
        <dbReference type="EMBL" id="ODA68742.1"/>
    </source>
</evidence>